<evidence type="ECO:0000313" key="4">
    <source>
        <dbReference type="Proteomes" id="UP001301350"/>
    </source>
</evidence>
<evidence type="ECO:0000256" key="1">
    <source>
        <dbReference type="SAM" id="MobiDB-lite"/>
    </source>
</evidence>
<dbReference type="Proteomes" id="UP001301350">
    <property type="component" value="Unassembled WGS sequence"/>
</dbReference>
<gene>
    <name evidence="3" type="ORF">CDCA_CDCA10G2981</name>
</gene>
<keyword evidence="4" id="KW-1185">Reference proteome</keyword>
<feature type="transmembrane region" description="Helical" evidence="2">
    <location>
        <begin position="148"/>
        <end position="168"/>
    </location>
</feature>
<keyword evidence="2" id="KW-0812">Transmembrane</keyword>
<feature type="compositionally biased region" description="Low complexity" evidence="1">
    <location>
        <begin position="12"/>
        <end position="24"/>
    </location>
</feature>
<organism evidence="3 4">
    <name type="scientific">Cyanidium caldarium</name>
    <name type="common">Red alga</name>
    <dbReference type="NCBI Taxonomy" id="2771"/>
    <lineage>
        <taxon>Eukaryota</taxon>
        <taxon>Rhodophyta</taxon>
        <taxon>Bangiophyceae</taxon>
        <taxon>Cyanidiales</taxon>
        <taxon>Cyanidiaceae</taxon>
        <taxon>Cyanidium</taxon>
    </lineage>
</organism>
<feature type="region of interest" description="Disordered" evidence="1">
    <location>
        <begin position="1"/>
        <end position="26"/>
    </location>
</feature>
<evidence type="ECO:0000313" key="3">
    <source>
        <dbReference type="EMBL" id="KAK4536956.1"/>
    </source>
</evidence>
<evidence type="ECO:0000256" key="2">
    <source>
        <dbReference type="SAM" id="Phobius"/>
    </source>
</evidence>
<dbReference type="EMBL" id="JANCYW010000010">
    <property type="protein sequence ID" value="KAK4536956.1"/>
    <property type="molecule type" value="Genomic_DNA"/>
</dbReference>
<sequence>MQPVKRVNEQESSPSPSLAVSSEPRNANSGYLSGYAARPRNDWSGEAVAVTLSSAAFVGSAYLSWEAAARVGDGWLRRVAHRFAASAASGSSSLAVALARHPGTRLTLFTPIALTVASFISGGTRGAVGALTTQSRPETPRRVLRPEWLYAVGLLGGTGIGAALYRPLRQWRSTFTTSAGVLAPAVVLGGIGGIALSGLLAIDVWAFAATERAAGVASQNLTRRSDRHE</sequence>
<name>A0AAV9IXV4_CYACA</name>
<keyword evidence="2" id="KW-0472">Membrane</keyword>
<dbReference type="AlphaFoldDB" id="A0AAV9IXV4"/>
<keyword evidence="2" id="KW-1133">Transmembrane helix</keyword>
<accession>A0AAV9IXV4</accession>
<comment type="caution">
    <text evidence="3">The sequence shown here is derived from an EMBL/GenBank/DDBJ whole genome shotgun (WGS) entry which is preliminary data.</text>
</comment>
<reference evidence="3 4" key="1">
    <citation type="submission" date="2022-07" db="EMBL/GenBank/DDBJ databases">
        <title>Genome-wide signatures of adaptation to extreme environments.</title>
        <authorList>
            <person name="Cho C.H."/>
            <person name="Yoon H.S."/>
        </authorList>
    </citation>
    <scope>NUCLEOTIDE SEQUENCE [LARGE SCALE GENOMIC DNA]</scope>
    <source>
        <strain evidence="3 4">DBV 063 E5</strain>
    </source>
</reference>
<feature type="transmembrane region" description="Helical" evidence="2">
    <location>
        <begin position="180"/>
        <end position="202"/>
    </location>
</feature>
<protein>
    <submittedName>
        <fullName evidence="3">Uncharacterized protein</fullName>
    </submittedName>
</protein>
<proteinExistence type="predicted"/>